<evidence type="ECO:0000256" key="1">
    <source>
        <dbReference type="SAM" id="SignalP"/>
    </source>
</evidence>
<evidence type="ECO:0000313" key="3">
    <source>
        <dbReference type="Proteomes" id="UP000199334"/>
    </source>
</evidence>
<organism evidence="2 3">
    <name type="scientific">Tenuibacillus multivorans</name>
    <dbReference type="NCBI Taxonomy" id="237069"/>
    <lineage>
        <taxon>Bacteria</taxon>
        <taxon>Bacillati</taxon>
        <taxon>Bacillota</taxon>
        <taxon>Bacilli</taxon>
        <taxon>Bacillales</taxon>
        <taxon>Bacillaceae</taxon>
        <taxon>Tenuibacillus</taxon>
    </lineage>
</organism>
<feature type="chain" id="PRO_5011701812" evidence="1">
    <location>
        <begin position="29"/>
        <end position="97"/>
    </location>
</feature>
<evidence type="ECO:0000313" key="2">
    <source>
        <dbReference type="EMBL" id="SDN67332.1"/>
    </source>
</evidence>
<feature type="signal peptide" evidence="1">
    <location>
        <begin position="1"/>
        <end position="28"/>
    </location>
</feature>
<protein>
    <submittedName>
        <fullName evidence="2">Uncharacterized protein</fullName>
    </submittedName>
</protein>
<gene>
    <name evidence="2" type="ORF">SAMN05216498_2795</name>
</gene>
<name>A0A1H0DAZ7_9BACI</name>
<dbReference type="EMBL" id="FNIG01000007">
    <property type="protein sequence ID" value="SDN67332.1"/>
    <property type="molecule type" value="Genomic_DNA"/>
</dbReference>
<accession>A0A1H0DAZ7</accession>
<reference evidence="2 3" key="1">
    <citation type="submission" date="2016-10" db="EMBL/GenBank/DDBJ databases">
        <authorList>
            <person name="de Groot N.N."/>
        </authorList>
    </citation>
    <scope>NUCLEOTIDE SEQUENCE [LARGE SCALE GENOMIC DNA]</scope>
    <source>
        <strain evidence="2 3">CGMCC 1.3442</strain>
    </source>
</reference>
<dbReference type="AlphaFoldDB" id="A0A1H0DAZ7"/>
<sequence length="97" mass="10872">MKKFFSLITSIVVIGVTSLGFSSMTSHATTIESDYLNNSNWTYGQGAIFDTSVEWSPVSGLEYGDQIRAEVVMYNNPSNGHEITPWYLAGFDPTYMW</sequence>
<keyword evidence="3" id="KW-1185">Reference proteome</keyword>
<dbReference type="Proteomes" id="UP000199334">
    <property type="component" value="Unassembled WGS sequence"/>
</dbReference>
<dbReference type="STRING" id="237069.SAMN05216498_2795"/>
<proteinExistence type="predicted"/>
<keyword evidence="1" id="KW-0732">Signal</keyword>